<reference evidence="6 7" key="1">
    <citation type="submission" date="2015-09" db="EMBL/GenBank/DDBJ databases">
        <title>Genome announcement of multiple Pseudomonas syringae strains.</title>
        <authorList>
            <person name="Thakur S."/>
            <person name="Wang P.W."/>
            <person name="Gong Y."/>
            <person name="Weir B.S."/>
            <person name="Guttman D.S."/>
        </authorList>
    </citation>
    <scope>NUCLEOTIDE SEQUENCE [LARGE SCALE GENOMIC DNA]</scope>
    <source>
        <strain evidence="6 7">ICMP3963</strain>
    </source>
</reference>
<feature type="domain" description="HTH lysR-type" evidence="5">
    <location>
        <begin position="36"/>
        <end position="93"/>
    </location>
</feature>
<dbReference type="PANTHER" id="PTHR30118:SF15">
    <property type="entry name" value="TRANSCRIPTIONAL REGULATORY PROTEIN"/>
    <property type="match status" value="1"/>
</dbReference>
<dbReference type="InterPro" id="IPR000847">
    <property type="entry name" value="LysR_HTH_N"/>
</dbReference>
<gene>
    <name evidence="6" type="ORF">ALO40_05665</name>
</gene>
<keyword evidence="4" id="KW-0804">Transcription</keyword>
<dbReference type="Proteomes" id="UP000050317">
    <property type="component" value="Unassembled WGS sequence"/>
</dbReference>
<sequence length="339" mass="38438">MHNRYMTHQRCGILKPAEKPITTTARGAPSMNLSKVDLNLFIVFDAIYTEANLTRAGQIVGITQPAVSNALARLRETFNDPLFVRTAQGMVPTPMAQNIIGPVRNALSLLRVSVQESRIFNPLQANKNYRISMTDLTEAVILPVLFQRLRRLAPAVTIESFLSKRRETTKELAAGRLDFAVDAPLNTDPQVRHVKLLEDLYVCAMRKGHPLANKQALTLDDYLAQAHIHISSRRSGLGLVDLSLGKMGIQRRIALRSQHYLMATQVLQQTDMVMTIPERFARRNDLHYVYLPINDVPSVETHLYWHENTDQDPANRWMREQIIELSQRVIARESSVETA</sequence>
<evidence type="ECO:0000256" key="2">
    <source>
        <dbReference type="ARBA" id="ARBA00023015"/>
    </source>
</evidence>
<dbReference type="GO" id="GO:0003700">
    <property type="term" value="F:DNA-binding transcription factor activity"/>
    <property type="evidence" value="ECO:0007669"/>
    <property type="project" value="InterPro"/>
</dbReference>
<dbReference type="Gene3D" id="1.10.10.10">
    <property type="entry name" value="Winged helix-like DNA-binding domain superfamily/Winged helix DNA-binding domain"/>
    <property type="match status" value="1"/>
</dbReference>
<accession>A0A0N8TIE2</accession>
<comment type="similarity">
    <text evidence="1">Belongs to the LysR transcriptional regulatory family.</text>
</comment>
<evidence type="ECO:0000259" key="5">
    <source>
        <dbReference type="PROSITE" id="PS50931"/>
    </source>
</evidence>
<dbReference type="GO" id="GO:0003677">
    <property type="term" value="F:DNA binding"/>
    <property type="evidence" value="ECO:0007669"/>
    <property type="project" value="UniProtKB-KW"/>
</dbReference>
<dbReference type="SUPFAM" id="SSF53850">
    <property type="entry name" value="Periplasmic binding protein-like II"/>
    <property type="match status" value="1"/>
</dbReference>
<dbReference type="CDD" id="cd08417">
    <property type="entry name" value="PBP2_Nitroaromatics_like"/>
    <property type="match status" value="1"/>
</dbReference>
<dbReference type="InterPro" id="IPR037402">
    <property type="entry name" value="YidZ_PBP2"/>
</dbReference>
<evidence type="ECO:0000256" key="1">
    <source>
        <dbReference type="ARBA" id="ARBA00009437"/>
    </source>
</evidence>
<proteinExistence type="inferred from homology"/>
<evidence type="ECO:0000313" key="7">
    <source>
        <dbReference type="Proteomes" id="UP000050317"/>
    </source>
</evidence>
<dbReference type="InterPro" id="IPR036390">
    <property type="entry name" value="WH_DNA-bd_sf"/>
</dbReference>
<evidence type="ECO:0000313" key="6">
    <source>
        <dbReference type="EMBL" id="KPZ27345.1"/>
    </source>
</evidence>
<keyword evidence="2" id="KW-0805">Transcription regulation</keyword>
<dbReference type="AlphaFoldDB" id="A0A0N8TIE2"/>
<comment type="caution">
    <text evidence="6">The sequence shown here is derived from an EMBL/GenBank/DDBJ whole genome shotgun (WGS) entry which is preliminary data.</text>
</comment>
<evidence type="ECO:0000256" key="4">
    <source>
        <dbReference type="ARBA" id="ARBA00023163"/>
    </source>
</evidence>
<dbReference type="PRINTS" id="PR00039">
    <property type="entry name" value="HTHLYSR"/>
</dbReference>
<dbReference type="InterPro" id="IPR050389">
    <property type="entry name" value="LysR-type_TF"/>
</dbReference>
<dbReference type="PANTHER" id="PTHR30118">
    <property type="entry name" value="HTH-TYPE TRANSCRIPTIONAL REGULATOR LEUO-RELATED"/>
    <property type="match status" value="1"/>
</dbReference>
<organism evidence="6 7">
    <name type="scientific">Pseudomonas syringae pv. viburni</name>
    <dbReference type="NCBI Taxonomy" id="251703"/>
    <lineage>
        <taxon>Bacteria</taxon>
        <taxon>Pseudomonadati</taxon>
        <taxon>Pseudomonadota</taxon>
        <taxon>Gammaproteobacteria</taxon>
        <taxon>Pseudomonadales</taxon>
        <taxon>Pseudomonadaceae</taxon>
        <taxon>Pseudomonas</taxon>
    </lineage>
</organism>
<keyword evidence="3" id="KW-0238">DNA-binding</keyword>
<dbReference type="PROSITE" id="PS50931">
    <property type="entry name" value="HTH_LYSR"/>
    <property type="match status" value="1"/>
</dbReference>
<dbReference type="PATRIC" id="fig|251703.9.peg.5753"/>
<dbReference type="InterPro" id="IPR036388">
    <property type="entry name" value="WH-like_DNA-bd_sf"/>
</dbReference>
<dbReference type="Pfam" id="PF03466">
    <property type="entry name" value="LysR_substrate"/>
    <property type="match status" value="1"/>
</dbReference>
<name>A0A0N8TIE2_9PSED</name>
<dbReference type="Pfam" id="PF00126">
    <property type="entry name" value="HTH_1"/>
    <property type="match status" value="1"/>
</dbReference>
<dbReference type="EMBL" id="LJRR01000001">
    <property type="protein sequence ID" value="KPZ27345.1"/>
    <property type="molecule type" value="Genomic_DNA"/>
</dbReference>
<dbReference type="Gene3D" id="3.40.190.10">
    <property type="entry name" value="Periplasmic binding protein-like II"/>
    <property type="match status" value="2"/>
</dbReference>
<dbReference type="InterPro" id="IPR005119">
    <property type="entry name" value="LysR_subst-bd"/>
</dbReference>
<evidence type="ECO:0000256" key="3">
    <source>
        <dbReference type="ARBA" id="ARBA00023125"/>
    </source>
</evidence>
<protein>
    <submittedName>
        <fullName evidence="6">Transcriptional regulator, LysR family</fullName>
    </submittedName>
</protein>
<dbReference type="SUPFAM" id="SSF46785">
    <property type="entry name" value="Winged helix' DNA-binding domain"/>
    <property type="match status" value="1"/>
</dbReference>